<dbReference type="Pfam" id="PF08240">
    <property type="entry name" value="ADH_N"/>
    <property type="match status" value="1"/>
</dbReference>
<organism evidence="2 3">
    <name type="scientific">Actinoallomurus oryzae</name>
    <dbReference type="NCBI Taxonomy" id="502180"/>
    <lineage>
        <taxon>Bacteria</taxon>
        <taxon>Bacillati</taxon>
        <taxon>Actinomycetota</taxon>
        <taxon>Actinomycetes</taxon>
        <taxon>Streptosporangiales</taxon>
        <taxon>Thermomonosporaceae</taxon>
        <taxon>Actinoallomurus</taxon>
    </lineage>
</organism>
<dbReference type="InterPro" id="IPR052585">
    <property type="entry name" value="Lipid_raft_assoc_Zn_ADH"/>
</dbReference>
<reference evidence="3" key="1">
    <citation type="journal article" date="2019" name="Int. J. Syst. Evol. Microbiol.">
        <title>The Global Catalogue of Microorganisms (GCM) 10K type strain sequencing project: providing services to taxonomists for standard genome sequencing and annotation.</title>
        <authorList>
            <consortium name="The Broad Institute Genomics Platform"/>
            <consortium name="The Broad Institute Genome Sequencing Center for Infectious Disease"/>
            <person name="Wu L."/>
            <person name="Ma J."/>
        </authorList>
    </citation>
    <scope>NUCLEOTIDE SEQUENCE [LARGE SCALE GENOMIC DNA]</scope>
    <source>
        <strain evidence="3">JCM 17933</strain>
    </source>
</reference>
<dbReference type="Gene3D" id="3.90.180.10">
    <property type="entry name" value="Medium-chain alcohol dehydrogenases, catalytic domain"/>
    <property type="match status" value="1"/>
</dbReference>
<keyword evidence="3" id="KW-1185">Reference proteome</keyword>
<dbReference type="Pfam" id="PF13602">
    <property type="entry name" value="ADH_zinc_N_2"/>
    <property type="match status" value="1"/>
</dbReference>
<dbReference type="SUPFAM" id="SSF50129">
    <property type="entry name" value="GroES-like"/>
    <property type="match status" value="1"/>
</dbReference>
<protein>
    <submittedName>
        <fullName evidence="2">NADP-dependent oxidoreductase</fullName>
    </submittedName>
</protein>
<dbReference type="PANTHER" id="PTHR43482">
    <property type="entry name" value="PROTEIN AST1-RELATED"/>
    <property type="match status" value="1"/>
</dbReference>
<evidence type="ECO:0000313" key="3">
    <source>
        <dbReference type="Proteomes" id="UP001500503"/>
    </source>
</evidence>
<dbReference type="InterPro" id="IPR013154">
    <property type="entry name" value="ADH-like_N"/>
</dbReference>
<dbReference type="SUPFAM" id="SSF51735">
    <property type="entry name" value="NAD(P)-binding Rossmann-fold domains"/>
    <property type="match status" value="1"/>
</dbReference>
<gene>
    <name evidence="2" type="ORF">GCM10023191_052450</name>
</gene>
<feature type="domain" description="Enoyl reductase (ER)" evidence="1">
    <location>
        <begin position="11"/>
        <end position="301"/>
    </location>
</feature>
<dbReference type="Proteomes" id="UP001500503">
    <property type="component" value="Unassembled WGS sequence"/>
</dbReference>
<dbReference type="InterPro" id="IPR011032">
    <property type="entry name" value="GroES-like_sf"/>
</dbReference>
<accession>A0ABP8QES4</accession>
<dbReference type="SMART" id="SM00829">
    <property type="entry name" value="PKS_ER"/>
    <property type="match status" value="1"/>
</dbReference>
<dbReference type="PANTHER" id="PTHR43482:SF1">
    <property type="entry name" value="PROTEIN AST1-RELATED"/>
    <property type="match status" value="1"/>
</dbReference>
<proteinExistence type="predicted"/>
<evidence type="ECO:0000313" key="2">
    <source>
        <dbReference type="EMBL" id="GAA4501825.1"/>
    </source>
</evidence>
<dbReference type="InterPro" id="IPR036291">
    <property type="entry name" value="NAD(P)-bd_dom_sf"/>
</dbReference>
<name>A0ABP8QES4_9ACTN</name>
<dbReference type="EMBL" id="BAABHF010000026">
    <property type="protein sequence ID" value="GAA4501825.1"/>
    <property type="molecule type" value="Genomic_DNA"/>
</dbReference>
<dbReference type="RefSeq" id="WP_345468443.1">
    <property type="nucleotide sequence ID" value="NZ_BAABHF010000026.1"/>
</dbReference>
<comment type="caution">
    <text evidence="2">The sequence shown here is derived from an EMBL/GenBank/DDBJ whole genome shotgun (WGS) entry which is preliminary data.</text>
</comment>
<sequence>MRACGVTEAGGRVRTLELPDPVPPGAGQVVVAVEAAGVGAWDRLLHTGGWDVGLIPPAALGVEGTGRVIAAGEGVEEPAGGDAVLVHEAPLPGGSGFWAERVLLTAEVLTRRPDDLDPETAAGLPVAGLTARQAIDLLALEPGQRLLITGGGGVTGSLALQLAVAAGLSVSTTASESSARRLYELGAAEVADYHDRGWTTRLEGGFDAALVAAEGTAVEAMGLVRDGGLLCSLTSDAPPPRRDVASTNLYVRPDPAQLAALADDVVAGRLRLTPEAMPLAEGPTALSRAAAGRAGGRKLVLLP</sequence>
<dbReference type="Gene3D" id="3.40.50.720">
    <property type="entry name" value="NAD(P)-binding Rossmann-like Domain"/>
    <property type="match status" value="1"/>
</dbReference>
<evidence type="ECO:0000259" key="1">
    <source>
        <dbReference type="SMART" id="SM00829"/>
    </source>
</evidence>
<dbReference type="InterPro" id="IPR020843">
    <property type="entry name" value="ER"/>
</dbReference>